<evidence type="ECO:0000256" key="3">
    <source>
        <dbReference type="ARBA" id="ARBA00022448"/>
    </source>
</evidence>
<evidence type="ECO:0000256" key="2">
    <source>
        <dbReference type="ARBA" id="ARBA00005751"/>
    </source>
</evidence>
<evidence type="ECO:0000256" key="11">
    <source>
        <dbReference type="RuleBase" id="RU004349"/>
    </source>
</evidence>
<feature type="transmembrane region" description="Helical" evidence="10">
    <location>
        <begin position="68"/>
        <end position="92"/>
    </location>
</feature>
<dbReference type="InterPro" id="IPR030659">
    <property type="entry name" value="SecY_CS"/>
</dbReference>
<dbReference type="RefSeq" id="WP_249316211.1">
    <property type="nucleotide sequence ID" value="NZ_JACRSR010000002.1"/>
</dbReference>
<dbReference type="FunFam" id="1.10.3370.10:FF:000001">
    <property type="entry name" value="Preprotein translocase subunit SecY"/>
    <property type="match status" value="1"/>
</dbReference>
<evidence type="ECO:0000256" key="4">
    <source>
        <dbReference type="ARBA" id="ARBA00022692"/>
    </source>
</evidence>
<comment type="subunit">
    <text evidence="10">Component of the Sec protein translocase complex. Heterotrimer consisting of SecY, SecE and SecG subunits. The heterotrimers can form oligomers, although 1 heterotrimer is thought to be able to translocate proteins. Interacts with the ribosome. Interacts with SecDF, and other proteins may be involved. Interacts with SecA.</text>
</comment>
<dbReference type="PIRSF" id="PIRSF004557">
    <property type="entry name" value="SecY"/>
    <property type="match status" value="1"/>
</dbReference>
<keyword evidence="6 10" id="KW-1133">Transmembrane helix</keyword>
<dbReference type="InterPro" id="IPR002208">
    <property type="entry name" value="SecY/SEC61-alpha"/>
</dbReference>
<keyword evidence="5 10" id="KW-0653">Protein transport</keyword>
<dbReference type="AlphaFoldDB" id="A0A926HQC0"/>
<comment type="function">
    <text evidence="10">The central subunit of the protein translocation channel SecYEG. Consists of two halves formed by TMs 1-5 and 6-10. These two domains form a lateral gate at the front which open onto the bilayer between TMs 2 and 7, and are clamped together by SecE at the back. The channel is closed by both a pore ring composed of hydrophobic SecY resides and a short helix (helix 2A) on the extracellular side of the membrane which forms a plug. The plug probably moves laterally to allow the channel to open. The ring and the pore may move independently.</text>
</comment>
<dbReference type="HAMAP" id="MF_01465">
    <property type="entry name" value="SecY"/>
    <property type="match status" value="1"/>
</dbReference>
<evidence type="ECO:0000256" key="6">
    <source>
        <dbReference type="ARBA" id="ARBA00022989"/>
    </source>
</evidence>
<dbReference type="Gene3D" id="1.10.3370.10">
    <property type="entry name" value="SecY subunit domain"/>
    <property type="match status" value="1"/>
</dbReference>
<dbReference type="PROSITE" id="PS00756">
    <property type="entry name" value="SECY_2"/>
    <property type="match status" value="1"/>
</dbReference>
<keyword evidence="10" id="KW-1003">Cell membrane</keyword>
<evidence type="ECO:0000256" key="9">
    <source>
        <dbReference type="ARBA" id="ARBA00039733"/>
    </source>
</evidence>
<dbReference type="EMBL" id="JACRSR010000002">
    <property type="protein sequence ID" value="MBC8531590.1"/>
    <property type="molecule type" value="Genomic_DNA"/>
</dbReference>
<comment type="similarity">
    <text evidence="2 10 11">Belongs to the SecY/SEC61-alpha family.</text>
</comment>
<gene>
    <name evidence="10 12" type="primary">secY</name>
    <name evidence="12" type="ORF">H8696_06970</name>
</gene>
<dbReference type="InterPro" id="IPR023201">
    <property type="entry name" value="SecY_dom_sf"/>
</dbReference>
<comment type="caution">
    <text evidence="12">The sequence shown here is derived from an EMBL/GenBank/DDBJ whole genome shotgun (WGS) entry which is preliminary data.</text>
</comment>
<evidence type="ECO:0000256" key="5">
    <source>
        <dbReference type="ARBA" id="ARBA00022927"/>
    </source>
</evidence>
<dbReference type="GO" id="GO:0043952">
    <property type="term" value="P:protein transport by the Sec complex"/>
    <property type="evidence" value="ECO:0007669"/>
    <property type="project" value="UniProtKB-UniRule"/>
</dbReference>
<feature type="transmembrane region" description="Helical" evidence="10">
    <location>
        <begin position="361"/>
        <end position="379"/>
    </location>
</feature>
<organism evidence="12 13">
    <name type="scientific">Gehongia tenuis</name>
    <dbReference type="NCBI Taxonomy" id="2763655"/>
    <lineage>
        <taxon>Bacteria</taxon>
        <taxon>Bacillati</taxon>
        <taxon>Bacillota</taxon>
        <taxon>Clostridia</taxon>
        <taxon>Christensenellales</taxon>
        <taxon>Christensenellaceae</taxon>
        <taxon>Gehongia</taxon>
    </lineage>
</organism>
<dbReference type="GO" id="GO:0006605">
    <property type="term" value="P:protein targeting"/>
    <property type="evidence" value="ECO:0007669"/>
    <property type="project" value="UniProtKB-UniRule"/>
</dbReference>
<proteinExistence type="inferred from homology"/>
<dbReference type="Pfam" id="PF00344">
    <property type="entry name" value="SecY"/>
    <property type="match status" value="1"/>
</dbReference>
<keyword evidence="3 10" id="KW-0813">Transport</keyword>
<dbReference type="NCBIfam" id="TIGR00967">
    <property type="entry name" value="3a0501s007"/>
    <property type="match status" value="1"/>
</dbReference>
<evidence type="ECO:0000313" key="13">
    <source>
        <dbReference type="Proteomes" id="UP000623172"/>
    </source>
</evidence>
<keyword evidence="8 10" id="KW-0472">Membrane</keyword>
<dbReference type="SUPFAM" id="SSF103491">
    <property type="entry name" value="Preprotein translocase SecY subunit"/>
    <property type="match status" value="1"/>
</dbReference>
<evidence type="ECO:0000256" key="10">
    <source>
        <dbReference type="HAMAP-Rule" id="MF_01465"/>
    </source>
</evidence>
<feature type="transmembrane region" description="Helical" evidence="10">
    <location>
        <begin position="297"/>
        <end position="320"/>
    </location>
</feature>
<dbReference type="PRINTS" id="PR00303">
    <property type="entry name" value="SECYTRNLCASE"/>
</dbReference>
<comment type="subcellular location">
    <subcellularLocation>
        <location evidence="10">Cell membrane</location>
        <topology evidence="10">Multi-pass membrane protein</topology>
    </subcellularLocation>
    <subcellularLocation>
        <location evidence="1">Membrane</location>
        <topology evidence="1">Multi-pass membrane protein</topology>
    </subcellularLocation>
</comment>
<dbReference type="GO" id="GO:0065002">
    <property type="term" value="P:intracellular protein transmembrane transport"/>
    <property type="evidence" value="ECO:0007669"/>
    <property type="project" value="UniProtKB-UniRule"/>
</dbReference>
<evidence type="ECO:0000256" key="7">
    <source>
        <dbReference type="ARBA" id="ARBA00023010"/>
    </source>
</evidence>
<dbReference type="PANTHER" id="PTHR10906">
    <property type="entry name" value="SECY/SEC61-ALPHA FAMILY MEMBER"/>
    <property type="match status" value="1"/>
</dbReference>
<feature type="transmembrane region" description="Helical" evidence="10">
    <location>
        <begin position="206"/>
        <end position="228"/>
    </location>
</feature>
<feature type="transmembrane region" description="Helical" evidence="10">
    <location>
        <begin position="265"/>
        <end position="285"/>
    </location>
</feature>
<keyword evidence="13" id="KW-1185">Reference proteome</keyword>
<protein>
    <recommendedName>
        <fullName evidence="9 10">Protein translocase subunit SecY</fullName>
    </recommendedName>
</protein>
<sequence>MIETLKNAWRIPELRKKILYTLLMLLVFRLGSYVPVPGVDTAALGAMVNQYGVLGMMDIIAGGSFSNFTLFAMGITPYINASIIINLLTVAIPKLERLSKEGEEGRKKIAQYTRYFTIVLAFIQSIGIIIGLGNSVLLSTALPTWLNYVTIAITLTAGTALTMWIGERITEKGIGNGISLLIFAGIVAKFATWVPKLFNQLAAGTVNFWVVPAVIVGALVIIVAIVFVDMGQRRIPVQYAKRVVGRKMYGGQSTHIPVKVNSTGVMPLIFAMALVNFPMMIAQFWPQSGFYLWYSKWFGSGSVVYFLIYALLIIFFTYFYTQISFNPIEISKNMQQQGGFIPGIRPGKPTSDYLKRINNRVTMFGALFLAVLAVVPTLFTSSTGMSAAFSATGLLIVVNVALETSKQLESQMLMRHYKGFLK</sequence>
<feature type="transmembrane region" description="Helical" evidence="10">
    <location>
        <begin position="385"/>
        <end position="402"/>
    </location>
</feature>
<dbReference type="Proteomes" id="UP000623172">
    <property type="component" value="Unassembled WGS sequence"/>
</dbReference>
<feature type="transmembrane region" description="Helical" evidence="10">
    <location>
        <begin position="20"/>
        <end position="48"/>
    </location>
</feature>
<evidence type="ECO:0000256" key="8">
    <source>
        <dbReference type="ARBA" id="ARBA00023136"/>
    </source>
</evidence>
<dbReference type="InterPro" id="IPR026593">
    <property type="entry name" value="SecY"/>
</dbReference>
<keyword evidence="4 10" id="KW-0812">Transmembrane</keyword>
<feature type="transmembrane region" description="Helical" evidence="10">
    <location>
        <begin position="112"/>
        <end position="133"/>
    </location>
</feature>
<evidence type="ECO:0000256" key="1">
    <source>
        <dbReference type="ARBA" id="ARBA00004141"/>
    </source>
</evidence>
<keyword evidence="7 10" id="KW-0811">Translocation</keyword>
<name>A0A926HQC0_9FIRM</name>
<dbReference type="GO" id="GO:0005886">
    <property type="term" value="C:plasma membrane"/>
    <property type="evidence" value="ECO:0007669"/>
    <property type="project" value="UniProtKB-SubCell"/>
</dbReference>
<reference evidence="12" key="1">
    <citation type="submission" date="2020-08" db="EMBL/GenBank/DDBJ databases">
        <title>Genome public.</title>
        <authorList>
            <person name="Liu C."/>
            <person name="Sun Q."/>
        </authorList>
    </citation>
    <scope>NUCLEOTIDE SEQUENCE</scope>
    <source>
        <strain evidence="12">NSJ-53</strain>
    </source>
</reference>
<evidence type="ECO:0000313" key="12">
    <source>
        <dbReference type="EMBL" id="MBC8531590.1"/>
    </source>
</evidence>
<feature type="transmembrane region" description="Helical" evidence="10">
    <location>
        <begin position="145"/>
        <end position="165"/>
    </location>
</feature>
<feature type="transmembrane region" description="Helical" evidence="10">
    <location>
        <begin position="177"/>
        <end position="194"/>
    </location>
</feature>
<accession>A0A926HQC0</accession>